<gene>
    <name evidence="1" type="ORF">RYX45_17120</name>
</gene>
<dbReference type="AlphaFoldDB" id="A0AAJ2NR11"/>
<sequence length="46" mass="5781">MTLSFIFFTITIKKRNYSGKELERLVEQQKYEDQIQQRLARFQHWM</sequence>
<dbReference type="EMBL" id="JAWJAY010000005">
    <property type="protein sequence ID" value="MDV2886918.1"/>
    <property type="molecule type" value="Genomic_DNA"/>
</dbReference>
<organism evidence="1 2">
    <name type="scientific">Alkalihalophilus pseudofirmus</name>
    <name type="common">Bacillus pseudofirmus</name>
    <dbReference type="NCBI Taxonomy" id="79885"/>
    <lineage>
        <taxon>Bacteria</taxon>
        <taxon>Bacillati</taxon>
        <taxon>Bacillota</taxon>
        <taxon>Bacilli</taxon>
        <taxon>Bacillales</taxon>
        <taxon>Bacillaceae</taxon>
        <taxon>Alkalihalophilus</taxon>
    </lineage>
</organism>
<evidence type="ECO:0000313" key="2">
    <source>
        <dbReference type="Proteomes" id="UP001285636"/>
    </source>
</evidence>
<accession>A0AAJ2NR11</accession>
<evidence type="ECO:0000313" key="1">
    <source>
        <dbReference type="EMBL" id="MDV2886918.1"/>
    </source>
</evidence>
<dbReference type="Proteomes" id="UP001285636">
    <property type="component" value="Unassembled WGS sequence"/>
</dbReference>
<reference evidence="1" key="1">
    <citation type="submission" date="2023-10" db="EMBL/GenBank/DDBJ databases">
        <title>Screening of Alkalihalophilus pseudofirmusBZ-TG-HK211 and Its Alleviation of Salt Stress on Rapeseed Growth.</title>
        <authorList>
            <person name="Zhao B."/>
            <person name="Guo T."/>
        </authorList>
    </citation>
    <scope>NUCLEOTIDE SEQUENCE</scope>
    <source>
        <strain evidence="1">BZ-TG-HK211</strain>
    </source>
</reference>
<protein>
    <submittedName>
        <fullName evidence="1">YrzI family small protein</fullName>
    </submittedName>
</protein>
<dbReference type="RefSeq" id="WP_012957738.1">
    <property type="nucleotide sequence ID" value="NZ_CP117835.1"/>
</dbReference>
<name>A0AAJ2NR11_ALKPS</name>
<comment type="caution">
    <text evidence="1">The sequence shown here is derived from an EMBL/GenBank/DDBJ whole genome shotgun (WGS) entry which is preliminary data.</text>
</comment>
<dbReference type="Pfam" id="PF09501">
    <property type="entry name" value="Bac_small_YrzI"/>
    <property type="match status" value="1"/>
</dbReference>
<proteinExistence type="predicted"/>
<dbReference type="InterPro" id="IPR012655">
    <property type="entry name" value="YrzI"/>
</dbReference>